<dbReference type="Pfam" id="PF00076">
    <property type="entry name" value="RRM_1"/>
    <property type="match status" value="1"/>
</dbReference>
<dbReference type="Proteomes" id="UP000309601">
    <property type="component" value="Unassembled WGS sequence"/>
</dbReference>
<evidence type="ECO:0000256" key="1">
    <source>
        <dbReference type="PROSITE-ProRule" id="PRU00176"/>
    </source>
</evidence>
<evidence type="ECO:0000313" key="12">
    <source>
        <dbReference type="Proteomes" id="UP000310685"/>
    </source>
</evidence>
<dbReference type="PANTHER" id="PTHR48034">
    <property type="entry name" value="TRANSFORMER-2 SEX-DETERMINING PROTEIN-RELATED"/>
    <property type="match status" value="1"/>
</dbReference>
<dbReference type="EMBL" id="SPRC01000053">
    <property type="protein sequence ID" value="TIB76042.1"/>
    <property type="molecule type" value="Genomic_DNA"/>
</dbReference>
<dbReference type="Proteomes" id="UP000305362">
    <property type="component" value="Unassembled WGS sequence"/>
</dbReference>
<dbReference type="InterPro" id="IPR035979">
    <property type="entry name" value="RBD_domain_sf"/>
</dbReference>
<reference evidence="9 10" key="1">
    <citation type="submission" date="2019-03" db="EMBL/GenBank/DDBJ databases">
        <title>Sequencing 25 genomes of Wallemia mellicola.</title>
        <authorList>
            <person name="Gostincar C."/>
        </authorList>
    </citation>
    <scope>NUCLEOTIDE SEQUENCE [LARGE SCALE GENOMIC DNA]</scope>
    <source>
        <strain evidence="7 11">EXF-1274</strain>
        <strain evidence="6 9">EXF-1277</strain>
        <strain evidence="4 12">EXF-6152</strain>
        <strain evidence="8 13">EXF-757</strain>
        <strain evidence="5 10">EXF-8738</strain>
    </source>
</reference>
<name>A0A4T0SJM8_9BASI</name>
<dbReference type="SMART" id="SM00360">
    <property type="entry name" value="RRM"/>
    <property type="match status" value="1"/>
</dbReference>
<evidence type="ECO:0000313" key="9">
    <source>
        <dbReference type="Proteomes" id="UP000305362"/>
    </source>
</evidence>
<evidence type="ECO:0000313" key="13">
    <source>
        <dbReference type="Proteomes" id="UP000310708"/>
    </source>
</evidence>
<evidence type="ECO:0000256" key="2">
    <source>
        <dbReference type="SAM" id="MobiDB-lite"/>
    </source>
</evidence>
<comment type="caution">
    <text evidence="7">The sequence shown here is derived from an EMBL/GenBank/DDBJ whole genome shotgun (WGS) entry which is preliminary data.</text>
</comment>
<evidence type="ECO:0000313" key="6">
    <source>
        <dbReference type="EMBL" id="TIC60009.1"/>
    </source>
</evidence>
<feature type="compositionally biased region" description="Pro residues" evidence="2">
    <location>
        <begin position="57"/>
        <end position="68"/>
    </location>
</feature>
<evidence type="ECO:0000259" key="3">
    <source>
        <dbReference type="PROSITE" id="PS50102"/>
    </source>
</evidence>
<dbReference type="InterPro" id="IPR000504">
    <property type="entry name" value="RRM_dom"/>
</dbReference>
<dbReference type="InterPro" id="IPR012677">
    <property type="entry name" value="Nucleotide-bd_a/b_plait_sf"/>
</dbReference>
<dbReference type="EMBL" id="SPRV01000050">
    <property type="protein sequence ID" value="TIC60009.1"/>
    <property type="molecule type" value="Genomic_DNA"/>
</dbReference>
<evidence type="ECO:0000313" key="11">
    <source>
        <dbReference type="Proteomes" id="UP000309601"/>
    </source>
</evidence>
<dbReference type="CDD" id="cd12363">
    <property type="entry name" value="RRM_TRA2"/>
    <property type="match status" value="1"/>
</dbReference>
<dbReference type="Proteomes" id="UP000305647">
    <property type="component" value="Unassembled WGS sequence"/>
</dbReference>
<feature type="domain" description="RRM" evidence="3">
    <location>
        <begin position="81"/>
        <end position="159"/>
    </location>
</feature>
<evidence type="ECO:0000313" key="4">
    <source>
        <dbReference type="EMBL" id="TIB76042.1"/>
    </source>
</evidence>
<dbReference type="OrthoDB" id="439808at2759"/>
<dbReference type="GO" id="GO:0003723">
    <property type="term" value="F:RNA binding"/>
    <property type="evidence" value="ECO:0007669"/>
    <property type="project" value="UniProtKB-UniRule"/>
</dbReference>
<dbReference type="Proteomes" id="UP000310708">
    <property type="component" value="Unassembled WGS sequence"/>
</dbReference>
<gene>
    <name evidence="8" type="ORF">E3Q01_03552</name>
    <name evidence="7" type="ORF">E3Q02_03733</name>
    <name evidence="6" type="ORF">E3Q03_03537</name>
    <name evidence="5" type="ORF">E3Q10_03621</name>
    <name evidence="4" type="ORF">E3Q22_03745</name>
</gene>
<sequence length="277" mass="30906">MADQEFNEEAGWGEPEATNDFADAPPQSENVDDEVRGRPLSRSPPPAERYSPRPLSRSPPPPRRSPPVPKRRNENPPEPNETLGVFGLSIRTREIDLEDEFNRFGKVEKVTIVYDQRSERSRGFGFIKMATIDDAEKCIEALNGIDIHGRRIRVDFSATKRPHSPTPGQYMGVKPAAHHVIATVVLHVVTVTIGDHPDVAHHQGDATVAHHHQDALTVIIAHLHQDTVVDHAQDPHHHVVAMVDVHLHQGALLLQDATVAHHHQDVTHHHHSKLNLS</sequence>
<dbReference type="Gene3D" id="3.30.70.330">
    <property type="match status" value="1"/>
</dbReference>
<evidence type="ECO:0000313" key="7">
    <source>
        <dbReference type="EMBL" id="TIC61906.1"/>
    </source>
</evidence>
<accession>A0A4T0SJM8</accession>
<dbReference type="PROSITE" id="PS50102">
    <property type="entry name" value="RRM"/>
    <property type="match status" value="1"/>
</dbReference>
<dbReference type="SUPFAM" id="SSF54928">
    <property type="entry name" value="RNA-binding domain, RBD"/>
    <property type="match status" value="1"/>
</dbReference>
<keyword evidence="1" id="KW-0694">RNA-binding</keyword>
<dbReference type="EMBL" id="SPRW01000054">
    <property type="protein sequence ID" value="TIC61906.1"/>
    <property type="molecule type" value="Genomic_DNA"/>
</dbReference>
<feature type="region of interest" description="Disordered" evidence="2">
    <location>
        <begin position="1"/>
        <end position="84"/>
    </location>
</feature>
<evidence type="ECO:0000313" key="8">
    <source>
        <dbReference type="EMBL" id="TIC63091.1"/>
    </source>
</evidence>
<protein>
    <submittedName>
        <fullName evidence="7">RNA-binding domain-containing protein</fullName>
    </submittedName>
</protein>
<dbReference type="EMBL" id="SPRO01000053">
    <property type="protein sequence ID" value="TIC27652.1"/>
    <property type="molecule type" value="Genomic_DNA"/>
</dbReference>
<dbReference type="EMBL" id="SPRX01000054">
    <property type="protein sequence ID" value="TIC63091.1"/>
    <property type="molecule type" value="Genomic_DNA"/>
</dbReference>
<organism evidence="7 11">
    <name type="scientific">Wallemia mellicola</name>
    <dbReference type="NCBI Taxonomy" id="1708541"/>
    <lineage>
        <taxon>Eukaryota</taxon>
        <taxon>Fungi</taxon>
        <taxon>Dikarya</taxon>
        <taxon>Basidiomycota</taxon>
        <taxon>Wallemiomycotina</taxon>
        <taxon>Wallemiomycetes</taxon>
        <taxon>Wallemiales</taxon>
        <taxon>Wallemiaceae</taxon>
        <taxon>Wallemia</taxon>
    </lineage>
</organism>
<dbReference type="Proteomes" id="UP000310685">
    <property type="component" value="Unassembled WGS sequence"/>
</dbReference>
<evidence type="ECO:0000313" key="10">
    <source>
        <dbReference type="Proteomes" id="UP000305647"/>
    </source>
</evidence>
<proteinExistence type="predicted"/>
<evidence type="ECO:0000313" key="5">
    <source>
        <dbReference type="EMBL" id="TIC27652.1"/>
    </source>
</evidence>
<dbReference type="InterPro" id="IPR050441">
    <property type="entry name" value="RBM"/>
</dbReference>
<dbReference type="AlphaFoldDB" id="A0A4T0SJM8"/>